<dbReference type="InterPro" id="IPR036388">
    <property type="entry name" value="WH-like_DNA-bd_sf"/>
</dbReference>
<dbReference type="OrthoDB" id="270417at2759"/>
<dbReference type="FunFam" id="1.10.10.10:FF:000087">
    <property type="entry name" value="Transcriptional adapter 2"/>
    <property type="match status" value="1"/>
</dbReference>
<dbReference type="GO" id="GO:0006357">
    <property type="term" value="P:regulation of transcription by RNA polymerase II"/>
    <property type="evidence" value="ECO:0007669"/>
    <property type="project" value="TreeGrafter"/>
</dbReference>
<feature type="non-terminal residue" evidence="3">
    <location>
        <position position="1"/>
    </location>
</feature>
<evidence type="ECO:0000256" key="1">
    <source>
        <dbReference type="SAM" id="MobiDB-lite"/>
    </source>
</evidence>
<dbReference type="GO" id="GO:0003682">
    <property type="term" value="F:chromatin binding"/>
    <property type="evidence" value="ECO:0007669"/>
    <property type="project" value="TreeGrafter"/>
</dbReference>
<dbReference type="AlphaFoldDB" id="S8EH17"/>
<dbReference type="GO" id="GO:0006338">
    <property type="term" value="P:chromatin remodeling"/>
    <property type="evidence" value="ECO:0007669"/>
    <property type="project" value="TreeGrafter"/>
</dbReference>
<evidence type="ECO:0000313" key="4">
    <source>
        <dbReference type="Proteomes" id="UP000015453"/>
    </source>
</evidence>
<dbReference type="PANTHER" id="PTHR12374">
    <property type="entry name" value="TRANSCRIPTIONAL ADAPTOR 2 ADA2 -RELATED"/>
    <property type="match status" value="1"/>
</dbReference>
<protein>
    <recommendedName>
        <fullName evidence="2">SWIRM domain-containing protein</fullName>
    </recommendedName>
</protein>
<dbReference type="Pfam" id="PF22941">
    <property type="entry name" value="TADA2A-like_3rd"/>
    <property type="match status" value="1"/>
</dbReference>
<evidence type="ECO:0000259" key="2">
    <source>
        <dbReference type="PROSITE" id="PS50934"/>
    </source>
</evidence>
<name>S8EH17_9LAMI</name>
<dbReference type="InterPro" id="IPR009057">
    <property type="entry name" value="Homeodomain-like_sf"/>
</dbReference>
<dbReference type="InterPro" id="IPR055141">
    <property type="entry name" value="TADA2A_B-like_dom"/>
</dbReference>
<reference evidence="3 4" key="1">
    <citation type="journal article" date="2013" name="BMC Genomics">
        <title>The miniature genome of a carnivorous plant Genlisea aurea contains a low number of genes and short non-coding sequences.</title>
        <authorList>
            <person name="Leushkin E.V."/>
            <person name="Sutormin R.A."/>
            <person name="Nabieva E.R."/>
            <person name="Penin A.A."/>
            <person name="Kondrashov A.S."/>
            <person name="Logacheva M.D."/>
        </authorList>
    </citation>
    <scope>NUCLEOTIDE SEQUENCE [LARGE SCALE GENOMIC DNA]</scope>
</reference>
<proteinExistence type="predicted"/>
<dbReference type="GO" id="GO:0005634">
    <property type="term" value="C:nucleus"/>
    <property type="evidence" value="ECO:0007669"/>
    <property type="project" value="TreeGrafter"/>
</dbReference>
<evidence type="ECO:0000313" key="3">
    <source>
        <dbReference type="EMBL" id="EPS71962.1"/>
    </source>
</evidence>
<organism evidence="3 4">
    <name type="scientific">Genlisea aurea</name>
    <dbReference type="NCBI Taxonomy" id="192259"/>
    <lineage>
        <taxon>Eukaryota</taxon>
        <taxon>Viridiplantae</taxon>
        <taxon>Streptophyta</taxon>
        <taxon>Embryophyta</taxon>
        <taxon>Tracheophyta</taxon>
        <taxon>Spermatophyta</taxon>
        <taxon>Magnoliopsida</taxon>
        <taxon>eudicotyledons</taxon>
        <taxon>Gunneridae</taxon>
        <taxon>Pentapetalae</taxon>
        <taxon>asterids</taxon>
        <taxon>lamiids</taxon>
        <taxon>Lamiales</taxon>
        <taxon>Lentibulariaceae</taxon>
        <taxon>Genlisea</taxon>
    </lineage>
</organism>
<comment type="caution">
    <text evidence="3">The sequence shown here is derived from an EMBL/GenBank/DDBJ whole genome shotgun (WGS) entry which is preliminary data.</text>
</comment>
<dbReference type="GO" id="GO:0003713">
    <property type="term" value="F:transcription coactivator activity"/>
    <property type="evidence" value="ECO:0007669"/>
    <property type="project" value="TreeGrafter"/>
</dbReference>
<feature type="domain" description="SWIRM" evidence="2">
    <location>
        <begin position="204"/>
        <end position="290"/>
    </location>
</feature>
<dbReference type="Gene3D" id="1.10.10.10">
    <property type="entry name" value="Winged helix-like DNA-binding domain superfamily/Winged helix DNA-binding domain"/>
    <property type="match status" value="1"/>
</dbReference>
<feature type="compositionally biased region" description="Basic and acidic residues" evidence="1">
    <location>
        <begin position="160"/>
        <end position="170"/>
    </location>
</feature>
<sequence length="290" mass="33644">SENTSGRSFGVNKRKAARIETSLAESGFYDVKRREFDPEYDTDAEKLLADMEFKDNDTEEECELKMRVLRIYSKRLDERKRRKDFILERDLLILNPFRKDLSGEEKEICQRYDVFMRFHSKVEHEELIEAAVSEHRILKRIRELKEARAAGCRSSSEANRYLEQKRRESENGAAAHPMDPQIGQESVSLRVSSDSFGTFTNSASANSILQSDMDFVFVSAANLLSEYEKQLCLEMKLHPNLYLKMQEDLATQIMCGNITKKSEAHSFFQIEPVKVDKVYDMLLKKGIVQQ</sequence>
<dbReference type="Proteomes" id="UP000015453">
    <property type="component" value="Unassembled WGS sequence"/>
</dbReference>
<dbReference type="PANTHER" id="PTHR12374:SF81">
    <property type="entry name" value="TRANSCRIPTIONAL ADAPTER ADA2B"/>
    <property type="match status" value="1"/>
</dbReference>
<dbReference type="SUPFAM" id="SSF46689">
    <property type="entry name" value="Homeodomain-like"/>
    <property type="match status" value="1"/>
</dbReference>
<dbReference type="InterPro" id="IPR007526">
    <property type="entry name" value="SWIRM"/>
</dbReference>
<dbReference type="PROSITE" id="PS50934">
    <property type="entry name" value="SWIRM"/>
    <property type="match status" value="1"/>
</dbReference>
<keyword evidence="4" id="KW-1185">Reference proteome</keyword>
<feature type="region of interest" description="Disordered" evidence="1">
    <location>
        <begin position="159"/>
        <end position="181"/>
    </location>
</feature>
<dbReference type="EMBL" id="AUSU01001038">
    <property type="protein sequence ID" value="EPS71962.1"/>
    <property type="molecule type" value="Genomic_DNA"/>
</dbReference>
<accession>S8EH17</accession>
<gene>
    <name evidence="3" type="ORF">M569_02798</name>
</gene>